<accession>A0A4Z0LYG8</accession>
<evidence type="ECO:0000313" key="1">
    <source>
        <dbReference type="EMBL" id="TGD72197.1"/>
    </source>
</evidence>
<keyword evidence="2" id="KW-1185">Reference proteome</keyword>
<protein>
    <submittedName>
        <fullName evidence="1">Uncharacterized protein</fullName>
    </submittedName>
</protein>
<sequence>MAEKDEIIDSVNASRGKATPYFRIVPSGVIERDGVKHFRATVLLTPDKDGDGKLEYPLEEWPEQVITAVKEGFRGYVGDAAEPWSIPLTMYLSDNGSGAFRSQIDLGRKVDFLGKAKRLRATFSAPGSPQIATEIWQKSLSEGATAGSSVWDELLEKTSGSIAGSTVLVGDPLLKTTGGSSPTVELGSQGQIVQKMAAGGDKTVDSVLRNPHSSLALILEMQRAEELLTSITEAFGNKNAHLASEYQMLLREAEKLRSNPEFIYRIARSNQRENDCTADFKAAICEQKKLDYKELLSATDQQRAIARTYFDSYSKSSNVINASVAVEAPLAERWSSSDDLRSTTVRERAMESEMEAFSYSTWPQYAEQNDPCSNILSFTDEEEEQKPLQVFFTMQSTPTVSRLSALAIDVEIPLPSVASEALSAVENSATGETWLYLLVGTPLSDSLAATRRSAMTLTKLGFNKDHEPIHFWPTTADEYIHHKSNSHHNIESRVMQYNGFVLMGSSVPDSSGQSGSARFDLSSIDVRSATELELQRRLTRKSDAMYALAQGNSLAPNPPNSRASTFNTSGLVLLDRAAQLAATRKLASRHHKREQNGRNPNTRYVILDADDLTAGHQLYVGIPKDRQDLREGGSEWRSLVNRVIDFGTSGETGLADSAAKLLDSLVGKSSDSDRLALDRANLGTQSRLLPSNYTPDGLLGDQGRVEAVIDEAICQWDGDPMGLNSSLGRKSSESENHCTNAADAFVFGRTLSLPSRKNRHVNKKDLPMHLRYGVPYRFAMPIVYAGGWSVPTTDIDDTDRRLSHKVCYPPLPEGRGLPYFRFLRQTRLSPPQVLIPDDAVPTSHGDMGPEDASQLVIRSVLDVQPGVTLNDEEKKEYDELKRSRKAPARCVRILFPPPLDFEDVVRHGVYDNDKSQKLIKGCLRAYSYITDEGKFPVALTKRMKGFNGLYHFVSREVVSNPKEDELNENITIGDPVISTKYPETRGYFADPKARAVTFALRRPGEKEYLPQTLTIPMFGDSDLYEVEPMAIEVRSRRISKKDGSQNVNILLSAENIKTQISGREHKFAGVRVALLPGESYELDMWCVPSAQDLAREFSILQSLAIRVSGDASSRKEISADDVIEGLAKVLGPFNRSIAEALKRIQLSAVVPKDTCFVGPGGYVVPEMEFLVKLAELIREVMLTHPLGEIAAIKTVTVTHAANRPQEPPILAGPLAAKEPLIRSAGLVPESVRDNLDLVVSRESESSEKPIEAEITSNGSAGNGYKRVIEDTTAFQIQGKLEIDLDTTDGFELIARTVLPGSDIFDDSGRRRSLGDRLSGRWPKVDEQCEAASSNDAKHLSAEQVFGFSITRDGSVFHRSSDVSLLRVEGLDASSLPNNSSIGSDGRSVIELGQFFREETGGPDSWRVTSRHTFPDGKARLLEITPRIFCRSLNAMTSIRRVTTKGDKYVFLPREPVPGKHAVTIGKTKAALLPATVRPTKCDVSDKIPTVTFSWKCEEAGSGMHRKMRIRRMANIHIRLGREWFSSGLFERVGLVVWPPYLRTPEDDGNIDEDYVPLRHGPDDDDPELMVLRDFQDSDLGPGGAFVTRLGSDPIRGTTYDVDMGKIGAPGVFLPLKAFRDLESGNALFESALKMPFGSATDSKEHGVEDLISDSLIVGVVHYEPKFDPDNEEWYVDVEIDPGYLPEPFVRLGLVRYQPYTRPDLKLSQPVTQWIQIMNERITELSIKDSKVHILVQGLATLNMKPLLDNELEQEYRGPIMRVQLFSEVFSSNGVTHRNHIPLIGNGGQAMTAREGSRPSLRMTRADCGDARRTTCQWEVSIELPAAFDPAARYVVHIEEIEFRRPTEYPIEPISTEILEGLDYFEESGPRFQCDLDITEYFKTLDVSV</sequence>
<dbReference type="EMBL" id="SRLE01000011">
    <property type="protein sequence ID" value="TGD72197.1"/>
    <property type="molecule type" value="Genomic_DNA"/>
</dbReference>
<gene>
    <name evidence="1" type="ORF">E4634_16145</name>
</gene>
<dbReference type="Proteomes" id="UP000298050">
    <property type="component" value="Unassembled WGS sequence"/>
</dbReference>
<organism evidence="1 2">
    <name type="scientific">Mangrovimicrobium sediminis</name>
    <dbReference type="NCBI Taxonomy" id="2562682"/>
    <lineage>
        <taxon>Bacteria</taxon>
        <taxon>Pseudomonadati</taxon>
        <taxon>Pseudomonadota</taxon>
        <taxon>Gammaproteobacteria</taxon>
        <taxon>Cellvibrionales</taxon>
        <taxon>Halieaceae</taxon>
        <taxon>Mangrovimicrobium</taxon>
    </lineage>
</organism>
<dbReference type="RefSeq" id="WP_135445686.1">
    <property type="nucleotide sequence ID" value="NZ_SRLE01000011.1"/>
</dbReference>
<evidence type="ECO:0000313" key="2">
    <source>
        <dbReference type="Proteomes" id="UP000298050"/>
    </source>
</evidence>
<proteinExistence type="predicted"/>
<reference evidence="1 2" key="1">
    <citation type="submission" date="2019-04" db="EMBL/GenBank/DDBJ databases">
        <title>Taxonomy of novel Haliea sp. from mangrove soil of West Coast of India.</title>
        <authorList>
            <person name="Verma A."/>
            <person name="Kumar P."/>
            <person name="Krishnamurthi S."/>
        </authorList>
    </citation>
    <scope>NUCLEOTIDE SEQUENCE [LARGE SCALE GENOMIC DNA]</scope>
    <source>
        <strain evidence="1 2">SAOS-164</strain>
    </source>
</reference>
<comment type="caution">
    <text evidence="1">The sequence shown here is derived from an EMBL/GenBank/DDBJ whole genome shotgun (WGS) entry which is preliminary data.</text>
</comment>
<name>A0A4Z0LYG8_9GAMM</name>
<dbReference type="OrthoDB" id="9148571at2"/>